<evidence type="ECO:0000256" key="4">
    <source>
        <dbReference type="ARBA" id="ARBA00022989"/>
    </source>
</evidence>
<comment type="caution">
    <text evidence="7">The sequence shown here is derived from an EMBL/GenBank/DDBJ whole genome shotgun (WGS) entry which is preliminary data.</text>
</comment>
<evidence type="ECO:0000313" key="7">
    <source>
        <dbReference type="EMBL" id="NMG75926.1"/>
    </source>
</evidence>
<comment type="similarity">
    <text evidence="2">Belongs to the autoinducer-2 exporter (AI-2E) (TC 2.A.86) family.</text>
</comment>
<feature type="transmembrane region" description="Helical" evidence="6">
    <location>
        <begin position="60"/>
        <end position="82"/>
    </location>
</feature>
<dbReference type="Proteomes" id="UP000648984">
    <property type="component" value="Unassembled WGS sequence"/>
</dbReference>
<feature type="transmembrane region" description="Helical" evidence="6">
    <location>
        <begin position="199"/>
        <end position="218"/>
    </location>
</feature>
<accession>A0ABX1QG03</accession>
<keyword evidence="8" id="KW-1185">Reference proteome</keyword>
<protein>
    <submittedName>
        <fullName evidence="7">AI-2E family transporter</fullName>
    </submittedName>
</protein>
<feature type="transmembrane region" description="Helical" evidence="6">
    <location>
        <begin position="146"/>
        <end position="165"/>
    </location>
</feature>
<feature type="transmembrane region" description="Helical" evidence="6">
    <location>
        <begin position="249"/>
        <end position="272"/>
    </location>
</feature>
<name>A0ABX1QG03_9RHOO</name>
<sequence>MPNPVFFYASLVVVAGMCWLILAQGLIAPVLFGSLVFLLTRRVAQPIQTRFGHGRAHFMALALVATVIVSLVSIALMGALHFSTGAELQQVVFKLSETLAQLKSHLPDWADQWLPENIGELQASAARQLKEHAASLSTAGLHGVKVVAEMLVCAVVGSMLAITRFDKRGTGQPLANALWARFTLLQTTFSRIVTAQAKISTLNTLFTACYLLGVLPLLGIHLPYAKTLVGVTFLCGLLPVVGNLISNSVIVLVSLSVSFWVSLASLTFLVVIHKVEYFLNARIIGNEVGATAWELLIAMLVGEALFGVPGVVAAPILYGYIKQECKGQGWV</sequence>
<proteinExistence type="inferred from homology"/>
<organism evidence="7 8">
    <name type="scientific">Aromatoleum diolicum</name>
    <dbReference type="NCBI Taxonomy" id="75796"/>
    <lineage>
        <taxon>Bacteria</taxon>
        <taxon>Pseudomonadati</taxon>
        <taxon>Pseudomonadota</taxon>
        <taxon>Betaproteobacteria</taxon>
        <taxon>Rhodocyclales</taxon>
        <taxon>Rhodocyclaceae</taxon>
        <taxon>Aromatoleum</taxon>
    </lineage>
</organism>
<feature type="transmembrane region" description="Helical" evidence="6">
    <location>
        <begin position="292"/>
        <end position="318"/>
    </location>
</feature>
<keyword evidence="3 6" id="KW-0812">Transmembrane</keyword>
<keyword evidence="4 6" id="KW-1133">Transmembrane helix</keyword>
<evidence type="ECO:0000256" key="6">
    <source>
        <dbReference type="SAM" id="Phobius"/>
    </source>
</evidence>
<dbReference type="EMBL" id="WTVQ01000023">
    <property type="protein sequence ID" value="NMG75926.1"/>
    <property type="molecule type" value="Genomic_DNA"/>
</dbReference>
<comment type="subcellular location">
    <subcellularLocation>
        <location evidence="1">Membrane</location>
        <topology evidence="1">Multi-pass membrane protein</topology>
    </subcellularLocation>
</comment>
<dbReference type="Pfam" id="PF01594">
    <property type="entry name" value="AI-2E_transport"/>
    <property type="match status" value="1"/>
</dbReference>
<dbReference type="RefSeq" id="WP_169261080.1">
    <property type="nucleotide sequence ID" value="NZ_WTVQ01000023.1"/>
</dbReference>
<feature type="transmembrane region" description="Helical" evidence="6">
    <location>
        <begin position="6"/>
        <end position="39"/>
    </location>
</feature>
<evidence type="ECO:0000256" key="2">
    <source>
        <dbReference type="ARBA" id="ARBA00009773"/>
    </source>
</evidence>
<reference evidence="7 8" key="1">
    <citation type="submission" date="2019-12" db="EMBL/GenBank/DDBJ databases">
        <title>Comparative genomics gives insights into the taxonomy of the Azoarcus-Aromatoleum group and reveals separate origins of nif in the plant-associated Azoarcus and non-plant-associated Aromatoleum sub-groups.</title>
        <authorList>
            <person name="Lafos M."/>
            <person name="Maluk M."/>
            <person name="Batista M."/>
            <person name="Junghare M."/>
            <person name="Carmona M."/>
            <person name="Faoro H."/>
            <person name="Cruz L.M."/>
            <person name="Battistoni F."/>
            <person name="De Souza E."/>
            <person name="Pedrosa F."/>
            <person name="Chen W.-M."/>
            <person name="Poole P.S."/>
            <person name="Dixon R.A."/>
            <person name="James E.K."/>
        </authorList>
    </citation>
    <scope>NUCLEOTIDE SEQUENCE [LARGE SCALE GENOMIC DNA]</scope>
    <source>
        <strain evidence="7 8">22Lin</strain>
    </source>
</reference>
<feature type="transmembrane region" description="Helical" evidence="6">
    <location>
        <begin position="224"/>
        <end position="242"/>
    </location>
</feature>
<evidence type="ECO:0000256" key="5">
    <source>
        <dbReference type="ARBA" id="ARBA00023136"/>
    </source>
</evidence>
<evidence type="ECO:0000256" key="1">
    <source>
        <dbReference type="ARBA" id="ARBA00004141"/>
    </source>
</evidence>
<gene>
    <name evidence="7" type="ORF">GPA25_14250</name>
</gene>
<evidence type="ECO:0000313" key="8">
    <source>
        <dbReference type="Proteomes" id="UP000648984"/>
    </source>
</evidence>
<evidence type="ECO:0000256" key="3">
    <source>
        <dbReference type="ARBA" id="ARBA00022692"/>
    </source>
</evidence>
<keyword evidence="5 6" id="KW-0472">Membrane</keyword>
<dbReference type="InterPro" id="IPR002549">
    <property type="entry name" value="AI-2E-like"/>
</dbReference>